<sequence length="119" mass="13352">MRRSFFILILIIVYCLPSKAQIEPLISYKALHDEDCRQWVDSILSGMSLKEKVGQLFVYVVAPVQTQLNVALLREAVQTHRIGGLLFSGGKAEDQAQLTNQMQGLSKVPLMITFDGEWG</sequence>
<reference evidence="2" key="1">
    <citation type="submission" date="2019-03" db="EMBL/GenBank/DDBJ databases">
        <title>Single cell metagenomics reveals metabolic interactions within the superorganism composed of flagellate Streblomastix strix and complex community of Bacteroidetes bacteria on its surface.</title>
        <authorList>
            <person name="Treitli S.C."/>
            <person name="Kolisko M."/>
            <person name="Husnik F."/>
            <person name="Keeling P."/>
            <person name="Hampl V."/>
        </authorList>
    </citation>
    <scope>NUCLEOTIDE SEQUENCE</scope>
    <source>
        <strain evidence="2">STM</strain>
    </source>
</reference>
<dbReference type="AlphaFoldDB" id="A0A5J4QNH4"/>
<evidence type="ECO:0000256" key="1">
    <source>
        <dbReference type="ARBA" id="ARBA00022801"/>
    </source>
</evidence>
<organism evidence="2">
    <name type="scientific">termite gut metagenome</name>
    <dbReference type="NCBI Taxonomy" id="433724"/>
    <lineage>
        <taxon>unclassified sequences</taxon>
        <taxon>metagenomes</taxon>
        <taxon>organismal metagenomes</taxon>
    </lineage>
</organism>
<keyword evidence="2" id="KW-0326">Glycosidase</keyword>
<dbReference type="SUPFAM" id="SSF51445">
    <property type="entry name" value="(Trans)glycosidases"/>
    <property type="match status" value="1"/>
</dbReference>
<dbReference type="GO" id="GO:0004563">
    <property type="term" value="F:beta-N-acetylhexosaminidase activity"/>
    <property type="evidence" value="ECO:0007669"/>
    <property type="project" value="UniProtKB-EC"/>
</dbReference>
<dbReference type="GO" id="GO:0005975">
    <property type="term" value="P:carbohydrate metabolic process"/>
    <property type="evidence" value="ECO:0007669"/>
    <property type="project" value="InterPro"/>
</dbReference>
<gene>
    <name evidence="2" type="ORF">EZS27_027085</name>
</gene>
<comment type="caution">
    <text evidence="2">The sequence shown here is derived from an EMBL/GenBank/DDBJ whole genome shotgun (WGS) entry which is preliminary data.</text>
</comment>
<feature type="non-terminal residue" evidence="2">
    <location>
        <position position="119"/>
    </location>
</feature>
<dbReference type="EC" id="3.2.1.52" evidence="2"/>
<name>A0A5J4QNH4_9ZZZZ</name>
<keyword evidence="1 2" id="KW-0378">Hydrolase</keyword>
<dbReference type="EMBL" id="SNRY01002796">
    <property type="protein sequence ID" value="KAA6323476.1"/>
    <property type="molecule type" value="Genomic_DNA"/>
</dbReference>
<dbReference type="Gene3D" id="3.20.20.300">
    <property type="entry name" value="Glycoside hydrolase, family 3, N-terminal domain"/>
    <property type="match status" value="1"/>
</dbReference>
<evidence type="ECO:0000313" key="2">
    <source>
        <dbReference type="EMBL" id="KAA6323476.1"/>
    </source>
</evidence>
<accession>A0A5J4QNH4</accession>
<protein>
    <submittedName>
        <fullName evidence="2">Beta-hexosaminidase</fullName>
        <ecNumber evidence="2">3.2.1.52</ecNumber>
    </submittedName>
</protein>
<dbReference type="InterPro" id="IPR036962">
    <property type="entry name" value="Glyco_hydro_3_N_sf"/>
</dbReference>
<dbReference type="InterPro" id="IPR017853">
    <property type="entry name" value="GH"/>
</dbReference>
<proteinExistence type="predicted"/>